<dbReference type="InterPro" id="IPR000014">
    <property type="entry name" value="PAS"/>
</dbReference>
<dbReference type="InterPro" id="IPR035965">
    <property type="entry name" value="PAS-like_dom_sf"/>
</dbReference>
<evidence type="ECO:0000256" key="1">
    <source>
        <dbReference type="ARBA" id="ARBA00023015"/>
    </source>
</evidence>
<dbReference type="Pfam" id="PF13185">
    <property type="entry name" value="GAF_2"/>
    <property type="match status" value="1"/>
</dbReference>
<dbReference type="OrthoDB" id="165911at2157"/>
<dbReference type="Gene3D" id="3.30.450.40">
    <property type="match status" value="1"/>
</dbReference>
<evidence type="ECO:0000313" key="5">
    <source>
        <dbReference type="EMBL" id="RJX50152.1"/>
    </source>
</evidence>
<evidence type="ECO:0000313" key="6">
    <source>
        <dbReference type="Proteomes" id="UP000281564"/>
    </source>
</evidence>
<evidence type="ECO:0000256" key="3">
    <source>
        <dbReference type="SAM" id="MobiDB-lite"/>
    </source>
</evidence>
<dbReference type="InterPro" id="IPR029016">
    <property type="entry name" value="GAF-like_dom_sf"/>
</dbReference>
<dbReference type="InterPro" id="IPR036388">
    <property type="entry name" value="WH-like_DNA-bd_sf"/>
</dbReference>
<dbReference type="SUPFAM" id="SSF55785">
    <property type="entry name" value="PYP-like sensor domain (PAS domain)"/>
    <property type="match status" value="1"/>
</dbReference>
<dbReference type="InterPro" id="IPR000792">
    <property type="entry name" value="Tscrpt_reg_LuxR_C"/>
</dbReference>
<sequence>MNEALATAPVGVIEATRDGEITAINERAATLTETEPDAVVGESLSAGFPTAATDHLGDVVDDEPTATAFEEYYPRIDRWLAVDVQVDDGLRLFLRETTETHELKRRVDRLDRRLDRVQRIDALIVRVLQQVLGAADREEIATSVCDHLGGADRYDFVWVGDREFQTDSLRVVAAAGTAPELRDRIDTALGEPDSLPGQRAVDAGETQVIDAFADDTSVPRAVRQAAFASGLQSCLAVPLQYQETVYGVVSVYASQVDGFSEQERAGLETLGRAAGFAIRAIRQEDLLVADTVTEVTLSVSGGSIPLNQAAAATDTTFSLVGAVPRGDGPVVCYVAPDDTVANAAASDDADTTADDSAPTDGEPVAGDEPLTPELIERTLHDHEQVVAVSWIRIGDDPLVQVTVDGKTPVTALTSWGASIRSATYRGGSTRIIADAPPAESVRQLIETVDETVAETDLLAKEATTPSQEPVAAFQNELAERLTDRQQAVLRAAYLADYFESPRGSTAAEVADSLDIAGPTLLYHLRRAERKLVAAFLAADPTTPAGDTDQ</sequence>
<dbReference type="InterPro" id="IPR031803">
    <property type="entry name" value="BAT_GAF/HTH-assoc"/>
</dbReference>
<dbReference type="InterPro" id="IPR003018">
    <property type="entry name" value="GAF"/>
</dbReference>
<reference evidence="5 6" key="1">
    <citation type="submission" date="2018-06" db="EMBL/GenBank/DDBJ databases">
        <title>Halonotius sp. F13-13 a new haloarchaeeon isolated from a solar saltern from Isla Cristina, Huelva, Spain.</title>
        <authorList>
            <person name="Duran-Viseras A."/>
            <person name="Sanchez-Porro C."/>
            <person name="Ventosa A."/>
        </authorList>
    </citation>
    <scope>NUCLEOTIDE SEQUENCE [LARGE SCALE GENOMIC DNA]</scope>
    <source>
        <strain evidence="5 6">CECT 7525</strain>
    </source>
</reference>
<dbReference type="Proteomes" id="UP000281564">
    <property type="component" value="Unassembled WGS sequence"/>
</dbReference>
<evidence type="ECO:0000259" key="4">
    <source>
        <dbReference type="PROSITE" id="PS00622"/>
    </source>
</evidence>
<dbReference type="PANTHER" id="PTHR34236">
    <property type="entry name" value="DIMETHYL SULFOXIDE REDUCTASE TRANSCRIPTIONAL ACTIVATOR"/>
    <property type="match status" value="1"/>
</dbReference>
<name>A0A3A6Q0E1_9EURY</name>
<dbReference type="PROSITE" id="PS00622">
    <property type="entry name" value="HTH_LUXR_1"/>
    <property type="match status" value="1"/>
</dbReference>
<dbReference type="AlphaFoldDB" id="A0A3A6Q0E1"/>
<dbReference type="EMBL" id="QMDW01000007">
    <property type="protein sequence ID" value="RJX50152.1"/>
    <property type="molecule type" value="Genomic_DNA"/>
</dbReference>
<dbReference type="Pfam" id="PF04967">
    <property type="entry name" value="HTH_10"/>
    <property type="match status" value="1"/>
</dbReference>
<organism evidence="5 6">
    <name type="scientific">Halonotius pteroides</name>
    <dbReference type="NCBI Taxonomy" id="268735"/>
    <lineage>
        <taxon>Archaea</taxon>
        <taxon>Methanobacteriati</taxon>
        <taxon>Methanobacteriota</taxon>
        <taxon>Stenosarchaea group</taxon>
        <taxon>Halobacteria</taxon>
        <taxon>Halobacteriales</taxon>
        <taxon>Haloferacaceae</taxon>
        <taxon>Halonotius</taxon>
    </lineage>
</organism>
<dbReference type="CDD" id="cd00130">
    <property type="entry name" value="PAS"/>
    <property type="match status" value="1"/>
</dbReference>
<keyword evidence="2" id="KW-0804">Transcription</keyword>
<dbReference type="SUPFAM" id="SSF55781">
    <property type="entry name" value="GAF domain-like"/>
    <property type="match status" value="1"/>
</dbReference>
<dbReference type="InterPro" id="IPR007050">
    <property type="entry name" value="HTH_bacterioopsin"/>
</dbReference>
<keyword evidence="1" id="KW-0805">Transcription regulation</keyword>
<dbReference type="Gene3D" id="3.30.450.20">
    <property type="entry name" value="PAS domain"/>
    <property type="match status" value="1"/>
</dbReference>
<proteinExistence type="predicted"/>
<feature type="domain" description="HTH luxR-type" evidence="4">
    <location>
        <begin position="503"/>
        <end position="530"/>
    </location>
</feature>
<dbReference type="PANTHER" id="PTHR34236:SF1">
    <property type="entry name" value="DIMETHYL SULFOXIDE REDUCTASE TRANSCRIPTIONAL ACTIVATOR"/>
    <property type="match status" value="1"/>
</dbReference>
<comment type="caution">
    <text evidence="5">The sequence shown here is derived from an EMBL/GenBank/DDBJ whole genome shotgun (WGS) entry which is preliminary data.</text>
</comment>
<dbReference type="SMART" id="SM00065">
    <property type="entry name" value="GAF"/>
    <property type="match status" value="1"/>
</dbReference>
<gene>
    <name evidence="5" type="ORF">DP106_06685</name>
</gene>
<feature type="region of interest" description="Disordered" evidence="3">
    <location>
        <begin position="344"/>
        <end position="369"/>
    </location>
</feature>
<dbReference type="RefSeq" id="WP_120084230.1">
    <property type="nucleotide sequence ID" value="NZ_QMDW01000007.1"/>
</dbReference>
<dbReference type="Pfam" id="PF15915">
    <property type="entry name" value="BAT"/>
    <property type="match status" value="1"/>
</dbReference>
<protein>
    <submittedName>
        <fullName evidence="5">Bacterio-opsin activator</fullName>
    </submittedName>
</protein>
<accession>A0A3A6Q0E1</accession>
<evidence type="ECO:0000256" key="2">
    <source>
        <dbReference type="ARBA" id="ARBA00023163"/>
    </source>
</evidence>
<dbReference type="Gene3D" id="1.10.10.10">
    <property type="entry name" value="Winged helix-like DNA-binding domain superfamily/Winged helix DNA-binding domain"/>
    <property type="match status" value="1"/>
</dbReference>
<keyword evidence="6" id="KW-1185">Reference proteome</keyword>
<dbReference type="GO" id="GO:0006355">
    <property type="term" value="P:regulation of DNA-templated transcription"/>
    <property type="evidence" value="ECO:0007669"/>
    <property type="project" value="InterPro"/>
</dbReference>